<evidence type="ECO:0000256" key="5">
    <source>
        <dbReference type="ARBA" id="ARBA00022989"/>
    </source>
</evidence>
<feature type="transmembrane region" description="Helical" evidence="8">
    <location>
        <begin position="244"/>
        <end position="264"/>
    </location>
</feature>
<evidence type="ECO:0000256" key="7">
    <source>
        <dbReference type="RuleBase" id="RU000320"/>
    </source>
</evidence>
<feature type="transmembrane region" description="Helical" evidence="8">
    <location>
        <begin position="12"/>
        <end position="28"/>
    </location>
</feature>
<name>A0A0F3NMH6_9RICK</name>
<gene>
    <name evidence="10" type="ORF">NLO413_0627</name>
</gene>
<keyword evidence="6 8" id="KW-0472">Membrane</keyword>
<dbReference type="GO" id="GO:0008137">
    <property type="term" value="F:NADH dehydrogenase (ubiquinone) activity"/>
    <property type="evidence" value="ECO:0007669"/>
    <property type="project" value="InterPro"/>
</dbReference>
<dbReference type="PATRIC" id="fig|1359163.3.peg.609"/>
<evidence type="ECO:0000313" key="10">
    <source>
        <dbReference type="EMBL" id="KJV69245.1"/>
    </source>
</evidence>
<evidence type="ECO:0000256" key="4">
    <source>
        <dbReference type="ARBA" id="ARBA00022692"/>
    </source>
</evidence>
<evidence type="ECO:0000256" key="8">
    <source>
        <dbReference type="SAM" id="Phobius"/>
    </source>
</evidence>
<feature type="transmembrane region" description="Helical" evidence="8">
    <location>
        <begin position="169"/>
        <end position="191"/>
    </location>
</feature>
<dbReference type="GO" id="GO:0005886">
    <property type="term" value="C:plasma membrane"/>
    <property type="evidence" value="ECO:0007669"/>
    <property type="project" value="UniProtKB-SubCell"/>
</dbReference>
<feature type="transmembrane region" description="Helical" evidence="8">
    <location>
        <begin position="376"/>
        <end position="395"/>
    </location>
</feature>
<dbReference type="GO" id="GO:0042773">
    <property type="term" value="P:ATP synthesis coupled electron transport"/>
    <property type="evidence" value="ECO:0007669"/>
    <property type="project" value="InterPro"/>
</dbReference>
<evidence type="ECO:0000256" key="3">
    <source>
        <dbReference type="ARBA" id="ARBA00022475"/>
    </source>
</evidence>
<evidence type="ECO:0000313" key="11">
    <source>
        <dbReference type="Proteomes" id="UP000033562"/>
    </source>
</evidence>
<comment type="subcellular location">
    <subcellularLocation>
        <location evidence="1">Cell membrane</location>
        <topology evidence="1">Multi-pass membrane protein</topology>
    </subcellularLocation>
    <subcellularLocation>
        <location evidence="7">Membrane</location>
        <topology evidence="7">Multi-pass membrane protein</topology>
    </subcellularLocation>
</comment>
<feature type="transmembrane region" description="Helical" evidence="8">
    <location>
        <begin position="113"/>
        <end position="133"/>
    </location>
</feature>
<evidence type="ECO:0000256" key="1">
    <source>
        <dbReference type="ARBA" id="ARBA00004651"/>
    </source>
</evidence>
<proteinExistence type="inferred from homology"/>
<dbReference type="STRING" id="1359163.NLO413_0627"/>
<dbReference type="InterPro" id="IPR003918">
    <property type="entry name" value="NADH_UbQ_OxRdtase"/>
</dbReference>
<organism evidence="10 11">
    <name type="scientific">Candidatus Neoehrlichia procyonis str. RAC413</name>
    <dbReference type="NCBI Taxonomy" id="1359163"/>
    <lineage>
        <taxon>Bacteria</taxon>
        <taxon>Pseudomonadati</taxon>
        <taxon>Pseudomonadota</taxon>
        <taxon>Alphaproteobacteria</taxon>
        <taxon>Rickettsiales</taxon>
        <taxon>Anaplasmataceae</taxon>
        <taxon>Candidatus Neoehrlichia</taxon>
    </lineage>
</organism>
<keyword evidence="5 8" id="KW-1133">Transmembrane helix</keyword>
<protein>
    <submittedName>
        <fullName evidence="10">NADH-Ubiquinone/plastoquinone (Complex I), various chains family protein</fullName>
    </submittedName>
</protein>
<keyword evidence="4 7" id="KW-0812">Transmembrane</keyword>
<dbReference type="EMBL" id="LANX01000001">
    <property type="protein sequence ID" value="KJV69245.1"/>
    <property type="molecule type" value="Genomic_DNA"/>
</dbReference>
<feature type="transmembrane region" description="Helical" evidence="8">
    <location>
        <begin position="139"/>
        <end position="157"/>
    </location>
</feature>
<dbReference type="PANTHER" id="PTHR42703">
    <property type="entry name" value="NADH DEHYDROGENASE"/>
    <property type="match status" value="1"/>
</dbReference>
<evidence type="ECO:0000259" key="9">
    <source>
        <dbReference type="Pfam" id="PF00361"/>
    </source>
</evidence>
<sequence>MIDLISNNLPVFQVILPLIMAVLCSILKKNNFVQVIIIGTVFISLFISCMLFWQVYNGSVILYNVGRWPSSYGIELKVDLLSATVLVLVNFIAIMSVFYGINPNKQEIHNSKIPGFYSLFLLSLGGLLGILVANDVFNIYVFLEISSISSYVLVAMGRNKLSLIAAFEYLIIGTIGATFYLIGIGFLYSVTGVLNVHDLCIALQGVHANKAVHIGILFIILGLSIKIALFPFHSWLIKSYSNAPIFIAVFFSGTTTKVMVYLLIRFTYSIFGTYLTFVDLPFGYVLLICAFCAIVIASILAINSNSLQKVFAYSSVANIGYIIFAITINTHAGILAAIIFIINHSLVKSAMFMVIGNIVYSCGFKNVSELTNISKIMPGVAVVFTILSLNLLGIPPTLGFVAKWYIVDAVIKSKMWIGIGILVIGSIGAIIYIWRIIEKLYFNTEVESANSNLSAKIPKVMTLCVWLMMLIIMIMGVYPMFLISLSKKIAYTLLIH</sequence>
<feature type="transmembrane region" description="Helical" evidence="8">
    <location>
        <begin position="460"/>
        <end position="481"/>
    </location>
</feature>
<dbReference type="AlphaFoldDB" id="A0A0F3NMH6"/>
<feature type="transmembrane region" description="Helical" evidence="8">
    <location>
        <begin position="211"/>
        <end position="232"/>
    </location>
</feature>
<keyword evidence="3" id="KW-1003">Cell membrane</keyword>
<keyword evidence="11" id="KW-1185">Reference proteome</keyword>
<feature type="transmembrane region" description="Helical" evidence="8">
    <location>
        <begin position="284"/>
        <end position="303"/>
    </location>
</feature>
<dbReference type="PANTHER" id="PTHR42703:SF1">
    <property type="entry name" value="NA(+)_H(+) ANTIPORTER SUBUNIT D1"/>
    <property type="match status" value="1"/>
</dbReference>
<dbReference type="RefSeq" id="WP_232295910.1">
    <property type="nucleotide sequence ID" value="NZ_LANX01000001.1"/>
</dbReference>
<feature type="transmembrane region" description="Helical" evidence="8">
    <location>
        <begin position="35"/>
        <end position="56"/>
    </location>
</feature>
<dbReference type="InterPro" id="IPR001750">
    <property type="entry name" value="ND/Mrp_TM"/>
</dbReference>
<comment type="similarity">
    <text evidence="2">Belongs to the CPA3 antiporters (TC 2.A.63) subunit D family.</text>
</comment>
<evidence type="ECO:0000256" key="2">
    <source>
        <dbReference type="ARBA" id="ARBA00005346"/>
    </source>
</evidence>
<dbReference type="InterPro" id="IPR050586">
    <property type="entry name" value="CPA3_Na-H_Antiporter_D"/>
</dbReference>
<dbReference type="Pfam" id="PF00361">
    <property type="entry name" value="Proton_antipo_M"/>
    <property type="match status" value="1"/>
</dbReference>
<feature type="transmembrane region" description="Helical" evidence="8">
    <location>
        <begin position="80"/>
        <end position="101"/>
    </location>
</feature>
<dbReference type="PRINTS" id="PR01437">
    <property type="entry name" value="NUOXDRDTASE4"/>
</dbReference>
<accession>A0A0F3NMH6</accession>
<keyword evidence="10" id="KW-0830">Ubiquinone</keyword>
<dbReference type="Proteomes" id="UP000033562">
    <property type="component" value="Unassembled WGS sequence"/>
</dbReference>
<comment type="caution">
    <text evidence="10">The sequence shown here is derived from an EMBL/GenBank/DDBJ whole genome shotgun (WGS) entry which is preliminary data.</text>
</comment>
<feature type="domain" description="NADH:quinone oxidoreductase/Mrp antiporter transmembrane" evidence="9">
    <location>
        <begin position="133"/>
        <end position="426"/>
    </location>
</feature>
<feature type="transmembrane region" description="Helical" evidence="8">
    <location>
        <begin position="415"/>
        <end position="434"/>
    </location>
</feature>
<reference evidence="10 11" key="1">
    <citation type="submission" date="2015-02" db="EMBL/GenBank/DDBJ databases">
        <title>Genome Sequencing of Rickettsiales.</title>
        <authorList>
            <person name="Daugherty S.C."/>
            <person name="Su Q."/>
            <person name="Abolude K."/>
            <person name="Beier-Sexton M."/>
            <person name="Carlyon J.A."/>
            <person name="Carter R."/>
            <person name="Day N.P."/>
            <person name="Dumler S.J."/>
            <person name="Dyachenko V."/>
            <person name="Godinez A."/>
            <person name="Kurtti T.J."/>
            <person name="Lichay M."/>
            <person name="Mullins K.E."/>
            <person name="Ott S."/>
            <person name="Pappas-Brown V."/>
            <person name="Paris D.H."/>
            <person name="Patel P."/>
            <person name="Richards A.L."/>
            <person name="Sadzewicz L."/>
            <person name="Sears K."/>
            <person name="Seidman D."/>
            <person name="Sengamalay N."/>
            <person name="Stenos J."/>
            <person name="Tallon L.J."/>
            <person name="Vincent G."/>
            <person name="Fraser C.M."/>
            <person name="Munderloh U."/>
            <person name="Dunning-Hotopp J.C."/>
        </authorList>
    </citation>
    <scope>NUCLEOTIDE SEQUENCE [LARGE SCALE GENOMIC DNA]</scope>
    <source>
        <strain evidence="10 11">RAC413</strain>
    </source>
</reference>
<evidence type="ECO:0000256" key="6">
    <source>
        <dbReference type="ARBA" id="ARBA00023136"/>
    </source>
</evidence>